<dbReference type="AlphaFoldDB" id="A0A5B7JZN2"/>
<comment type="caution">
    <text evidence="2">The sequence shown here is derived from an EMBL/GenBank/DDBJ whole genome shotgun (WGS) entry which is preliminary data.</text>
</comment>
<dbReference type="Proteomes" id="UP000324222">
    <property type="component" value="Unassembled WGS sequence"/>
</dbReference>
<feature type="compositionally biased region" description="Pro residues" evidence="1">
    <location>
        <begin position="14"/>
        <end position="24"/>
    </location>
</feature>
<evidence type="ECO:0000313" key="3">
    <source>
        <dbReference type="Proteomes" id="UP000324222"/>
    </source>
</evidence>
<feature type="region of interest" description="Disordered" evidence="1">
    <location>
        <begin position="118"/>
        <end position="137"/>
    </location>
</feature>
<feature type="compositionally biased region" description="Acidic residues" evidence="1">
    <location>
        <begin position="128"/>
        <end position="137"/>
    </location>
</feature>
<accession>A0A5B7JZN2</accession>
<sequence>MSPAEVHLRHRGPEPVPAAPAAAPPLPVSYKLPEPIVQGFSRSAIEAHPHRTNTLVSRYSSAQFPEEDVDYYVPWAKFQRGAVEWVPVEALQYMSEVQEEEKQSEDVAFSRSAVESYPRFPTPYSGGVEDEVGDGVD</sequence>
<organism evidence="2 3">
    <name type="scientific">Portunus trituberculatus</name>
    <name type="common">Swimming crab</name>
    <name type="synonym">Neptunus trituberculatus</name>
    <dbReference type="NCBI Taxonomy" id="210409"/>
    <lineage>
        <taxon>Eukaryota</taxon>
        <taxon>Metazoa</taxon>
        <taxon>Ecdysozoa</taxon>
        <taxon>Arthropoda</taxon>
        <taxon>Crustacea</taxon>
        <taxon>Multicrustacea</taxon>
        <taxon>Malacostraca</taxon>
        <taxon>Eumalacostraca</taxon>
        <taxon>Eucarida</taxon>
        <taxon>Decapoda</taxon>
        <taxon>Pleocyemata</taxon>
        <taxon>Brachyura</taxon>
        <taxon>Eubrachyura</taxon>
        <taxon>Portunoidea</taxon>
        <taxon>Portunidae</taxon>
        <taxon>Portuninae</taxon>
        <taxon>Portunus</taxon>
    </lineage>
</organism>
<evidence type="ECO:0000313" key="2">
    <source>
        <dbReference type="EMBL" id="MPD03542.1"/>
    </source>
</evidence>
<keyword evidence="3" id="KW-1185">Reference proteome</keyword>
<reference evidence="2 3" key="1">
    <citation type="submission" date="2019-05" db="EMBL/GenBank/DDBJ databases">
        <title>Another draft genome of Portunus trituberculatus and its Hox gene families provides insights of decapod evolution.</title>
        <authorList>
            <person name="Jeong J.-H."/>
            <person name="Song I."/>
            <person name="Kim S."/>
            <person name="Choi T."/>
            <person name="Kim D."/>
            <person name="Ryu S."/>
            <person name="Kim W."/>
        </authorList>
    </citation>
    <scope>NUCLEOTIDE SEQUENCE [LARGE SCALE GENOMIC DNA]</scope>
    <source>
        <tissue evidence="2">Muscle</tissue>
    </source>
</reference>
<feature type="region of interest" description="Disordered" evidence="1">
    <location>
        <begin position="1"/>
        <end position="24"/>
    </location>
</feature>
<proteinExistence type="predicted"/>
<dbReference type="EMBL" id="VSRR010136572">
    <property type="protein sequence ID" value="MPD03542.1"/>
    <property type="molecule type" value="Genomic_DNA"/>
</dbReference>
<evidence type="ECO:0000256" key="1">
    <source>
        <dbReference type="SAM" id="MobiDB-lite"/>
    </source>
</evidence>
<dbReference type="OrthoDB" id="76388at2759"/>
<name>A0A5B7JZN2_PORTR</name>
<gene>
    <name evidence="2" type="ORF">E2C01_099183</name>
</gene>
<protein>
    <submittedName>
        <fullName evidence="2">Uncharacterized protein</fullName>
    </submittedName>
</protein>